<evidence type="ECO:0000313" key="2">
    <source>
        <dbReference type="Proteomes" id="UP000235786"/>
    </source>
</evidence>
<organism evidence="1 2">
    <name type="scientific">Hyaloscypha variabilis (strain UAMH 11265 / GT02V1 / F)</name>
    <name type="common">Meliniomyces variabilis</name>
    <dbReference type="NCBI Taxonomy" id="1149755"/>
    <lineage>
        <taxon>Eukaryota</taxon>
        <taxon>Fungi</taxon>
        <taxon>Dikarya</taxon>
        <taxon>Ascomycota</taxon>
        <taxon>Pezizomycotina</taxon>
        <taxon>Leotiomycetes</taxon>
        <taxon>Helotiales</taxon>
        <taxon>Hyaloscyphaceae</taxon>
        <taxon>Hyaloscypha</taxon>
        <taxon>Hyaloscypha variabilis</taxon>
    </lineage>
</organism>
<accession>A0A2J6RZW6</accession>
<reference evidence="1 2" key="1">
    <citation type="submission" date="2016-04" db="EMBL/GenBank/DDBJ databases">
        <title>A degradative enzymes factory behind the ericoid mycorrhizal symbiosis.</title>
        <authorList>
            <consortium name="DOE Joint Genome Institute"/>
            <person name="Martino E."/>
            <person name="Morin E."/>
            <person name="Grelet G."/>
            <person name="Kuo A."/>
            <person name="Kohler A."/>
            <person name="Daghino S."/>
            <person name="Barry K."/>
            <person name="Choi C."/>
            <person name="Cichocki N."/>
            <person name="Clum A."/>
            <person name="Copeland A."/>
            <person name="Hainaut M."/>
            <person name="Haridas S."/>
            <person name="Labutti K."/>
            <person name="Lindquist E."/>
            <person name="Lipzen A."/>
            <person name="Khouja H.-R."/>
            <person name="Murat C."/>
            <person name="Ohm R."/>
            <person name="Olson A."/>
            <person name="Spatafora J."/>
            <person name="Veneault-Fourrey C."/>
            <person name="Henrissat B."/>
            <person name="Grigoriev I."/>
            <person name="Martin F."/>
            <person name="Perotto S."/>
        </authorList>
    </citation>
    <scope>NUCLEOTIDE SEQUENCE [LARGE SCALE GENOMIC DNA]</scope>
    <source>
        <strain evidence="1 2">F</strain>
    </source>
</reference>
<dbReference type="AlphaFoldDB" id="A0A2J6RZW6"/>
<name>A0A2J6RZW6_HYAVF</name>
<evidence type="ECO:0000313" key="1">
    <source>
        <dbReference type="EMBL" id="PMD44035.1"/>
    </source>
</evidence>
<sequence>MLPSHSLELDAALAALAIVQSVRSGPSPNSAQRRPHIQLAVWLAHAIQCHPVPSTPQRPLTPRSSLLTPILSFSTTHFLAALDRGRCSFRSPLKLPATPTQLRTSGLVRAPCSMF</sequence>
<dbReference type="EMBL" id="KZ613941">
    <property type="protein sequence ID" value="PMD44035.1"/>
    <property type="molecule type" value="Genomic_DNA"/>
</dbReference>
<dbReference type="Proteomes" id="UP000235786">
    <property type="component" value="Unassembled WGS sequence"/>
</dbReference>
<proteinExistence type="predicted"/>
<protein>
    <submittedName>
        <fullName evidence="1">Uncharacterized protein</fullName>
    </submittedName>
</protein>
<gene>
    <name evidence="1" type="ORF">L207DRAFT_270344</name>
</gene>
<keyword evidence="2" id="KW-1185">Reference proteome</keyword>